<evidence type="ECO:0000313" key="1">
    <source>
        <dbReference type="EMBL" id="SLN61273.1"/>
    </source>
</evidence>
<sequence length="153" mass="16905">MTCLSKIELDETGLAAPSPELEQERRVAVFDLQESNCFEVKGAAPGPYALRLGAEAGRIVLHWTAPDGETGTFRLSLGPLDQAVKDYRALCDTYVEAVRTLPPARIEQIDTARRDIHDEAARQLRARLSDHVSVDNATARRLFTLICTIGTRD</sequence>
<accession>A0A1Y5TD51</accession>
<gene>
    <name evidence="1" type="ORF">PAM7066_03053</name>
</gene>
<dbReference type="NCBIfam" id="NF002769">
    <property type="entry name" value="PRK02853.1"/>
    <property type="match status" value="1"/>
</dbReference>
<reference evidence="1 2" key="1">
    <citation type="submission" date="2017-03" db="EMBL/GenBank/DDBJ databases">
        <authorList>
            <person name="Afonso C.L."/>
            <person name="Miller P.J."/>
            <person name="Scott M.A."/>
            <person name="Spackman E."/>
            <person name="Goraichik I."/>
            <person name="Dimitrov K.M."/>
            <person name="Suarez D.L."/>
            <person name="Swayne D.E."/>
        </authorList>
    </citation>
    <scope>NUCLEOTIDE SEQUENCE [LARGE SCALE GENOMIC DNA]</scope>
    <source>
        <strain evidence="1 2">CECT 7066</strain>
    </source>
</reference>
<dbReference type="STRING" id="315423.SAMN04488020_11025"/>
<protein>
    <submittedName>
        <fullName evidence="1">Uncharacterized protein</fullName>
    </submittedName>
</protein>
<dbReference type="OrthoDB" id="9798434at2"/>
<name>A0A1Y5TD51_9RHOB</name>
<proteinExistence type="predicted"/>
<evidence type="ECO:0000313" key="2">
    <source>
        <dbReference type="Proteomes" id="UP000193870"/>
    </source>
</evidence>
<dbReference type="Pfam" id="PF06793">
    <property type="entry name" value="UPF0262"/>
    <property type="match status" value="1"/>
</dbReference>
<dbReference type="AlphaFoldDB" id="A0A1Y5TD51"/>
<keyword evidence="2" id="KW-1185">Reference proteome</keyword>
<dbReference type="Proteomes" id="UP000193870">
    <property type="component" value="Unassembled WGS sequence"/>
</dbReference>
<dbReference type="InterPro" id="IPR008321">
    <property type="entry name" value="UCP032146"/>
</dbReference>
<dbReference type="EMBL" id="FWFV01000009">
    <property type="protein sequence ID" value="SLN61273.1"/>
    <property type="molecule type" value="Genomic_DNA"/>
</dbReference>
<dbReference type="RefSeq" id="WP_085855042.1">
    <property type="nucleotide sequence ID" value="NZ_FOPF01000010.1"/>
</dbReference>
<organism evidence="1 2">
    <name type="scientific">Palleronia marisminoris</name>
    <dbReference type="NCBI Taxonomy" id="315423"/>
    <lineage>
        <taxon>Bacteria</taxon>
        <taxon>Pseudomonadati</taxon>
        <taxon>Pseudomonadota</taxon>
        <taxon>Alphaproteobacteria</taxon>
        <taxon>Rhodobacterales</taxon>
        <taxon>Roseobacteraceae</taxon>
        <taxon>Palleronia</taxon>
    </lineage>
</organism>